<protein>
    <submittedName>
        <fullName evidence="8">Cation transporter</fullName>
    </submittedName>
</protein>
<evidence type="ECO:0000259" key="7">
    <source>
        <dbReference type="Pfam" id="PF01545"/>
    </source>
</evidence>
<dbReference type="InterPro" id="IPR058533">
    <property type="entry name" value="Cation_efflux_TM"/>
</dbReference>
<reference evidence="9" key="1">
    <citation type="submission" date="2023-07" db="EMBL/GenBank/DDBJ databases">
        <title>Verminephrobacter genomes.</title>
        <authorList>
            <person name="Lund M.B."/>
        </authorList>
    </citation>
    <scope>NUCLEOTIDE SEQUENCE [LARGE SCALE GENOMIC DNA]</scope>
    <source>
        <strain evidence="9">AtM5-05</strain>
    </source>
</reference>
<feature type="transmembrane region" description="Helical" evidence="6">
    <location>
        <begin position="48"/>
        <end position="71"/>
    </location>
</feature>
<keyword evidence="3 6" id="KW-1133">Transmembrane helix</keyword>
<evidence type="ECO:0000313" key="9">
    <source>
        <dbReference type="Proteomes" id="UP001208935"/>
    </source>
</evidence>
<dbReference type="Proteomes" id="UP001208935">
    <property type="component" value="Unassembled WGS sequence"/>
</dbReference>
<evidence type="ECO:0000256" key="3">
    <source>
        <dbReference type="ARBA" id="ARBA00022989"/>
    </source>
</evidence>
<comment type="caution">
    <text evidence="8">The sequence shown here is derived from an EMBL/GenBank/DDBJ whole genome shotgun (WGS) entry which is preliminary data.</text>
</comment>
<feature type="transmembrane region" description="Helical" evidence="6">
    <location>
        <begin position="121"/>
        <end position="145"/>
    </location>
</feature>
<dbReference type="InterPro" id="IPR050681">
    <property type="entry name" value="CDF/SLC30A"/>
</dbReference>
<feature type="domain" description="Cation efflux protein transmembrane" evidence="7">
    <location>
        <begin position="23"/>
        <end position="237"/>
    </location>
</feature>
<proteinExistence type="predicted"/>
<evidence type="ECO:0000256" key="5">
    <source>
        <dbReference type="SAM" id="MobiDB-lite"/>
    </source>
</evidence>
<evidence type="ECO:0000256" key="6">
    <source>
        <dbReference type="SAM" id="Phobius"/>
    </source>
</evidence>
<dbReference type="PANTHER" id="PTHR11562:SF40">
    <property type="entry name" value="CATION EFFLUX SYSTEM PROTEIN"/>
    <property type="match status" value="1"/>
</dbReference>
<dbReference type="EMBL" id="QZCW01000002">
    <property type="protein sequence ID" value="MCW5321559.1"/>
    <property type="molecule type" value="Genomic_DNA"/>
</dbReference>
<feature type="region of interest" description="Disordered" evidence="5">
    <location>
        <begin position="153"/>
        <end position="172"/>
    </location>
</feature>
<dbReference type="NCBIfam" id="NF033827">
    <property type="entry name" value="CDF_efflux_DmeF"/>
    <property type="match status" value="1"/>
</dbReference>
<evidence type="ECO:0000256" key="1">
    <source>
        <dbReference type="ARBA" id="ARBA00004141"/>
    </source>
</evidence>
<dbReference type="NCBIfam" id="TIGR01297">
    <property type="entry name" value="CDF"/>
    <property type="match status" value="1"/>
</dbReference>
<evidence type="ECO:0000313" key="8">
    <source>
        <dbReference type="EMBL" id="MCW5321559.1"/>
    </source>
</evidence>
<accession>A0ABT3KUH3</accession>
<dbReference type="Pfam" id="PF01545">
    <property type="entry name" value="Cation_efflux"/>
    <property type="match status" value="1"/>
</dbReference>
<dbReference type="SUPFAM" id="SSF161111">
    <property type="entry name" value="Cation efflux protein transmembrane domain-like"/>
    <property type="match status" value="1"/>
</dbReference>
<dbReference type="InterPro" id="IPR002524">
    <property type="entry name" value="Cation_efflux"/>
</dbReference>
<dbReference type="InterPro" id="IPR027469">
    <property type="entry name" value="Cation_efflux_TMD_sf"/>
</dbReference>
<sequence>MAGLGHDHGFGQGTRQRAETRTLVVAAITCLVMLVEVAAGLWTGSMALLADGIHMGGHAVALGLASAAYYLTRRHARDRRLSLGSGKINDLAAYTSALLLGLSTLWLVLESARRLFYAEPLQALEAMAVATVGLVVNLLSVWLLAGVGRHHPDHAPGSPHAHHHAHDHAHGHGDHNLRAALLHVLADAATSVAAILGLLGAWLWGWRWLDPAIALVTSLVILRWSRGLLRQTISVLLDAQAPAELRTVVRERLESVAGGRVADLHLWSVGHDAWTLVASVVCHAPASPAMYKAALAGIDAIHHPTVEIHHCTACRSPGAHG</sequence>
<feature type="transmembrane region" description="Helical" evidence="6">
    <location>
        <begin position="180"/>
        <end position="202"/>
    </location>
</feature>
<keyword evidence="2 6" id="KW-0812">Transmembrane</keyword>
<feature type="transmembrane region" description="Helical" evidence="6">
    <location>
        <begin position="23"/>
        <end position="42"/>
    </location>
</feature>
<evidence type="ECO:0000256" key="4">
    <source>
        <dbReference type="ARBA" id="ARBA00023136"/>
    </source>
</evidence>
<name>A0ABT3KUH3_9BURK</name>
<keyword evidence="4 6" id="KW-0472">Membrane</keyword>
<feature type="transmembrane region" description="Helical" evidence="6">
    <location>
        <begin position="91"/>
        <end position="109"/>
    </location>
</feature>
<dbReference type="Gene3D" id="1.20.1510.10">
    <property type="entry name" value="Cation efflux protein transmembrane domain"/>
    <property type="match status" value="1"/>
</dbReference>
<keyword evidence="9" id="KW-1185">Reference proteome</keyword>
<comment type="subcellular location">
    <subcellularLocation>
        <location evidence="1">Membrane</location>
        <topology evidence="1">Multi-pass membrane protein</topology>
    </subcellularLocation>
</comment>
<gene>
    <name evidence="8" type="ORF">D5039_10475</name>
</gene>
<dbReference type="PANTHER" id="PTHR11562">
    <property type="entry name" value="CATION EFFLUX PROTEIN/ ZINC TRANSPORTER"/>
    <property type="match status" value="1"/>
</dbReference>
<organism evidence="8 9">
    <name type="scientific">Verminephrobacter aporrectodeae subsp. tuberculatae</name>
    <dbReference type="NCBI Taxonomy" id="1110392"/>
    <lineage>
        <taxon>Bacteria</taxon>
        <taxon>Pseudomonadati</taxon>
        <taxon>Pseudomonadota</taxon>
        <taxon>Betaproteobacteria</taxon>
        <taxon>Burkholderiales</taxon>
        <taxon>Comamonadaceae</taxon>
        <taxon>Verminephrobacter</taxon>
    </lineage>
</organism>
<evidence type="ECO:0000256" key="2">
    <source>
        <dbReference type="ARBA" id="ARBA00022692"/>
    </source>
</evidence>